<dbReference type="EMBL" id="CAKXAJ010026541">
    <property type="protein sequence ID" value="CAH2269739.1"/>
    <property type="molecule type" value="Genomic_DNA"/>
</dbReference>
<gene>
    <name evidence="1" type="primary">jg18953</name>
    <name evidence="1" type="ORF">PAEG_LOCUS27812</name>
</gene>
<accession>A0A8S4SPS1</accession>
<sequence>MQMPAVWCQNTVVTIPFLPASFLRGFGIYNILHMLLSGLVLMGVIMQSLVMGYVLPAAQCDLHLTLGQRGWLAAIPFLGNEIR</sequence>
<comment type="caution">
    <text evidence="1">The sequence shown here is derived from an EMBL/GenBank/DDBJ whole genome shotgun (WGS) entry which is preliminary data.</text>
</comment>
<proteinExistence type="predicted"/>
<evidence type="ECO:0000313" key="2">
    <source>
        <dbReference type="Proteomes" id="UP000838756"/>
    </source>
</evidence>
<organism evidence="1 2">
    <name type="scientific">Pararge aegeria aegeria</name>
    <dbReference type="NCBI Taxonomy" id="348720"/>
    <lineage>
        <taxon>Eukaryota</taxon>
        <taxon>Metazoa</taxon>
        <taxon>Ecdysozoa</taxon>
        <taxon>Arthropoda</taxon>
        <taxon>Hexapoda</taxon>
        <taxon>Insecta</taxon>
        <taxon>Pterygota</taxon>
        <taxon>Neoptera</taxon>
        <taxon>Endopterygota</taxon>
        <taxon>Lepidoptera</taxon>
        <taxon>Glossata</taxon>
        <taxon>Ditrysia</taxon>
        <taxon>Papilionoidea</taxon>
        <taxon>Nymphalidae</taxon>
        <taxon>Satyrinae</taxon>
        <taxon>Satyrini</taxon>
        <taxon>Parargina</taxon>
        <taxon>Pararge</taxon>
    </lineage>
</organism>
<dbReference type="GO" id="GO:0016020">
    <property type="term" value="C:membrane"/>
    <property type="evidence" value="ECO:0007669"/>
    <property type="project" value="InterPro"/>
</dbReference>
<dbReference type="InterPro" id="IPR016174">
    <property type="entry name" value="Di-haem_cyt_TM"/>
</dbReference>
<dbReference type="Proteomes" id="UP000838756">
    <property type="component" value="Unassembled WGS sequence"/>
</dbReference>
<evidence type="ECO:0000313" key="1">
    <source>
        <dbReference type="EMBL" id="CAH2269739.1"/>
    </source>
</evidence>
<dbReference type="GO" id="GO:0022904">
    <property type="term" value="P:respiratory electron transport chain"/>
    <property type="evidence" value="ECO:0007669"/>
    <property type="project" value="InterPro"/>
</dbReference>
<dbReference type="AlphaFoldDB" id="A0A8S4SPS1"/>
<keyword evidence="2" id="KW-1185">Reference proteome</keyword>
<dbReference type="SUPFAM" id="SSF81342">
    <property type="entry name" value="Transmembrane di-heme cytochromes"/>
    <property type="match status" value="1"/>
</dbReference>
<reference evidence="1" key="1">
    <citation type="submission" date="2022-03" db="EMBL/GenBank/DDBJ databases">
        <authorList>
            <person name="Lindestad O."/>
        </authorList>
    </citation>
    <scope>NUCLEOTIDE SEQUENCE</scope>
</reference>
<dbReference type="OrthoDB" id="4139357at2759"/>
<name>A0A8S4SPS1_9NEOP</name>
<protein>
    <submittedName>
        <fullName evidence="1">Jg18953 protein</fullName>
    </submittedName>
</protein>